<dbReference type="InterPro" id="IPR001199">
    <property type="entry name" value="Cyt_B5-like_heme/steroid-bd"/>
</dbReference>
<feature type="region of interest" description="Disordered" evidence="1">
    <location>
        <begin position="27"/>
        <end position="46"/>
    </location>
</feature>
<proteinExistence type="predicted"/>
<evidence type="ECO:0000256" key="2">
    <source>
        <dbReference type="SAM" id="SignalP"/>
    </source>
</evidence>
<reference evidence="4 5" key="1">
    <citation type="submission" date="2020-07" db="EMBL/GenBank/DDBJ databases">
        <title>A new beta-1,3-glucan-decomposing anaerobic bacterium isolated from anoxic soil subjected to biological soil disinfestation.</title>
        <authorList>
            <person name="Ueki A."/>
            <person name="Tonouchi A."/>
        </authorList>
    </citation>
    <scope>NUCLEOTIDE SEQUENCE [LARGE SCALE GENOMIC DNA]</scope>
    <source>
        <strain evidence="4 5">TW1</strain>
    </source>
</reference>
<feature type="compositionally biased region" description="Low complexity" evidence="1">
    <location>
        <begin position="27"/>
        <end position="43"/>
    </location>
</feature>
<name>A0A6V8SF61_9CLOT</name>
<gene>
    <name evidence="4" type="ORF">bsdtw1_01946</name>
</gene>
<dbReference type="SMART" id="SM01117">
    <property type="entry name" value="Cyt-b5"/>
    <property type="match status" value="1"/>
</dbReference>
<dbReference type="AlphaFoldDB" id="A0A6V8SF61"/>
<evidence type="ECO:0000259" key="3">
    <source>
        <dbReference type="SMART" id="SM01117"/>
    </source>
</evidence>
<feature type="domain" description="Cytochrome b5 heme-binding" evidence="3">
    <location>
        <begin position="49"/>
        <end position="121"/>
    </location>
</feature>
<feature type="signal peptide" evidence="2">
    <location>
        <begin position="1"/>
        <end position="22"/>
    </location>
</feature>
<evidence type="ECO:0000256" key="1">
    <source>
        <dbReference type="SAM" id="MobiDB-lite"/>
    </source>
</evidence>
<dbReference type="Proteomes" id="UP000580568">
    <property type="component" value="Unassembled WGS sequence"/>
</dbReference>
<protein>
    <recommendedName>
        <fullName evidence="3">Cytochrome b5 heme-binding domain-containing protein</fullName>
    </recommendedName>
</protein>
<dbReference type="PROSITE" id="PS51257">
    <property type="entry name" value="PROKAR_LIPOPROTEIN"/>
    <property type="match status" value="1"/>
</dbReference>
<keyword evidence="2" id="KW-0732">Signal</keyword>
<accession>A0A6V8SF61</accession>
<dbReference type="SUPFAM" id="SSF55856">
    <property type="entry name" value="Cytochrome b5-like heme/steroid binding domain"/>
    <property type="match status" value="1"/>
</dbReference>
<evidence type="ECO:0000313" key="4">
    <source>
        <dbReference type="EMBL" id="GFP75854.1"/>
    </source>
</evidence>
<comment type="caution">
    <text evidence="4">The sequence shown here is derived from an EMBL/GenBank/DDBJ whole genome shotgun (WGS) entry which is preliminary data.</text>
</comment>
<keyword evidence="5" id="KW-1185">Reference proteome</keyword>
<dbReference type="InterPro" id="IPR036400">
    <property type="entry name" value="Cyt_B5-like_heme/steroid_sf"/>
</dbReference>
<dbReference type="Pfam" id="PF00173">
    <property type="entry name" value="Cyt-b5"/>
    <property type="match status" value="1"/>
</dbReference>
<dbReference type="EMBL" id="BLZR01000001">
    <property type="protein sequence ID" value="GFP75854.1"/>
    <property type="molecule type" value="Genomic_DNA"/>
</dbReference>
<feature type="chain" id="PRO_5039039469" description="Cytochrome b5 heme-binding domain-containing protein" evidence="2">
    <location>
        <begin position="23"/>
        <end position="121"/>
    </location>
</feature>
<dbReference type="Gene3D" id="3.10.120.10">
    <property type="entry name" value="Cytochrome b5-like heme/steroid binding domain"/>
    <property type="match status" value="1"/>
</dbReference>
<dbReference type="RefSeq" id="WP_205245277.1">
    <property type="nucleotide sequence ID" value="NZ_BLZR01000001.1"/>
</dbReference>
<sequence>MIKKPLNIMCTLVLFLSFTLIGCTKTNESSNKNNTNNSSTTQSIPDKTFTLDELKKYDGQNGNPAYAAVSGIVYDVTNAEDWHNGKHKNGITAGKDLTQEINQAAHGTKVLNNLPIVGKLK</sequence>
<evidence type="ECO:0000313" key="5">
    <source>
        <dbReference type="Proteomes" id="UP000580568"/>
    </source>
</evidence>
<organism evidence="4 5">
    <name type="scientific">Clostridium fungisolvens</name>
    <dbReference type="NCBI Taxonomy" id="1604897"/>
    <lineage>
        <taxon>Bacteria</taxon>
        <taxon>Bacillati</taxon>
        <taxon>Bacillota</taxon>
        <taxon>Clostridia</taxon>
        <taxon>Eubacteriales</taxon>
        <taxon>Clostridiaceae</taxon>
        <taxon>Clostridium</taxon>
    </lineage>
</organism>